<keyword evidence="1" id="KW-1133">Transmembrane helix</keyword>
<evidence type="ECO:0000313" key="3">
    <source>
        <dbReference type="Proteomes" id="UP000013909"/>
    </source>
</evidence>
<accession>R7ZW85</accession>
<proteinExistence type="predicted"/>
<protein>
    <recommendedName>
        <fullName evidence="4">SGNH hydrolase-type esterase domain-containing protein</fullName>
    </recommendedName>
</protein>
<dbReference type="STRING" id="1232681.ADIS_1141"/>
<dbReference type="RefSeq" id="WP_010853287.1">
    <property type="nucleotide sequence ID" value="NZ_AQHR01000040.1"/>
</dbReference>
<dbReference type="EMBL" id="AQHR01000040">
    <property type="protein sequence ID" value="EON78278.1"/>
    <property type="molecule type" value="Genomic_DNA"/>
</dbReference>
<keyword evidence="3" id="KW-1185">Reference proteome</keyword>
<name>R7ZW85_9BACT</name>
<sequence length="316" mass="36130">MEIKPKRFFVLFVAFSTSLVVLFVGINMYIDIFGVFGYSDVFEKRVFGVERRAKFLLSKRFVPENFNGLILGPSLSGNLDPNELQPLQVYNGSIRGGRIAILQRLYSTMKASGAKFDVVLVCLNPYLLNADDSEESVVWDQTYRSVFGSYNLLVYYMYAAVRISGIAPNRFPYDAFEVNGKNNFEKDFLVSNVEQHVLNHASSMGSEQFDINENAMKDLIGFVEQLATEEGEVVFYNHPMPAPIYEAHRESYDKFYEEMARIIDSGRTGLTLFNYNNEAYSGFTSDYANYIDHWHFSPVGQAIFLSDLKSKICRLR</sequence>
<feature type="transmembrane region" description="Helical" evidence="1">
    <location>
        <begin position="7"/>
        <end position="30"/>
    </location>
</feature>
<organism evidence="2 3">
    <name type="scientific">Lunatimonas lonarensis</name>
    <dbReference type="NCBI Taxonomy" id="1232681"/>
    <lineage>
        <taxon>Bacteria</taxon>
        <taxon>Pseudomonadati</taxon>
        <taxon>Bacteroidota</taxon>
        <taxon>Cytophagia</taxon>
        <taxon>Cytophagales</taxon>
        <taxon>Cyclobacteriaceae</taxon>
    </lineage>
</organism>
<evidence type="ECO:0008006" key="4">
    <source>
        <dbReference type="Google" id="ProtNLM"/>
    </source>
</evidence>
<dbReference type="AlphaFoldDB" id="R7ZW85"/>
<keyword evidence="1" id="KW-0472">Membrane</keyword>
<keyword evidence="1" id="KW-0812">Transmembrane</keyword>
<dbReference type="Proteomes" id="UP000013909">
    <property type="component" value="Unassembled WGS sequence"/>
</dbReference>
<gene>
    <name evidence="2" type="ORF">ADIS_1141</name>
</gene>
<evidence type="ECO:0000256" key="1">
    <source>
        <dbReference type="SAM" id="Phobius"/>
    </source>
</evidence>
<reference evidence="2 3" key="1">
    <citation type="submission" date="2013-02" db="EMBL/GenBank/DDBJ databases">
        <title>A novel strain isolated from Lonar lake, Maharashtra, India.</title>
        <authorList>
            <person name="Singh A."/>
        </authorList>
    </citation>
    <scope>NUCLEOTIDE SEQUENCE [LARGE SCALE GENOMIC DNA]</scope>
    <source>
        <strain evidence="2 3">AK24</strain>
    </source>
</reference>
<comment type="caution">
    <text evidence="2">The sequence shown here is derived from an EMBL/GenBank/DDBJ whole genome shotgun (WGS) entry which is preliminary data.</text>
</comment>
<dbReference type="OrthoDB" id="839045at2"/>
<evidence type="ECO:0000313" key="2">
    <source>
        <dbReference type="EMBL" id="EON78278.1"/>
    </source>
</evidence>